<reference evidence="1 2" key="1">
    <citation type="submission" date="2016-11" db="EMBL/GenBank/DDBJ databases">
        <authorList>
            <person name="Jaros S."/>
            <person name="Januszkiewicz K."/>
            <person name="Wedrychowicz H."/>
        </authorList>
    </citation>
    <scope>NUCLEOTIDE SEQUENCE [LARGE SCALE GENOMIC DNA]</scope>
    <source>
        <strain evidence="1 2">DSM 3090</strain>
    </source>
</reference>
<sequence length="127" mass="14890">MINKKLMVYGFHKEEEQNLLLIGYKSKSKLIRVNEGMVKLPLLDILEGKELESKEVGCDECSLNNNEKFIVFHNFSQRELNETISLIRKHRDLRCILAVTTAANLDWTFEQLMSHLVEERDQLRGNR</sequence>
<dbReference type="Proteomes" id="UP000183952">
    <property type="component" value="Unassembled WGS sequence"/>
</dbReference>
<dbReference type="AlphaFoldDB" id="A0A1M6MF60"/>
<evidence type="ECO:0008006" key="3">
    <source>
        <dbReference type="Google" id="ProtNLM"/>
    </source>
</evidence>
<dbReference type="Pfam" id="PF12646">
    <property type="entry name" value="DUF3783"/>
    <property type="match status" value="1"/>
</dbReference>
<gene>
    <name evidence="1" type="ORF">SAMN02745248_01032</name>
</gene>
<evidence type="ECO:0000313" key="2">
    <source>
        <dbReference type="Proteomes" id="UP000183952"/>
    </source>
</evidence>
<name>A0A1M6MF60_9CLOT</name>
<dbReference type="InterPro" id="IPR016621">
    <property type="entry name" value="UCP014543"/>
</dbReference>
<dbReference type="RefSeq" id="WP_072903066.1">
    <property type="nucleotide sequence ID" value="NZ_FRAD01000007.1"/>
</dbReference>
<dbReference type="OrthoDB" id="2053609at2"/>
<proteinExistence type="predicted"/>
<organism evidence="1 2">
    <name type="scientific">Hathewaya proteolytica DSM 3090</name>
    <dbReference type="NCBI Taxonomy" id="1121331"/>
    <lineage>
        <taxon>Bacteria</taxon>
        <taxon>Bacillati</taxon>
        <taxon>Bacillota</taxon>
        <taxon>Clostridia</taxon>
        <taxon>Eubacteriales</taxon>
        <taxon>Clostridiaceae</taxon>
        <taxon>Hathewaya</taxon>
    </lineage>
</organism>
<keyword evidence="2" id="KW-1185">Reference proteome</keyword>
<dbReference type="EMBL" id="FRAD01000007">
    <property type="protein sequence ID" value="SHJ82114.1"/>
    <property type="molecule type" value="Genomic_DNA"/>
</dbReference>
<dbReference type="STRING" id="1121331.SAMN02745248_01032"/>
<accession>A0A1M6MF60</accession>
<protein>
    <recommendedName>
        <fullName evidence="3">DUF3783 domain-containing protein</fullName>
    </recommendedName>
</protein>
<evidence type="ECO:0000313" key="1">
    <source>
        <dbReference type="EMBL" id="SHJ82114.1"/>
    </source>
</evidence>